<feature type="transmembrane region" description="Helical" evidence="6">
    <location>
        <begin position="170"/>
        <end position="187"/>
    </location>
</feature>
<reference evidence="7 8" key="1">
    <citation type="submission" date="2017-12" db="EMBL/GenBank/DDBJ databases">
        <title>Draft Genome sequences of multiple microbial strains isolated from spacecraft associated surfaces.</title>
        <authorList>
            <person name="Seuylemezian A."/>
            <person name="Vaishampayan P."/>
            <person name="Venkateswaran K."/>
        </authorList>
    </citation>
    <scope>NUCLEOTIDE SEQUENCE [LARGE SCALE GENOMIC DNA]</scope>
    <source>
        <strain evidence="7 8">2P01AA</strain>
    </source>
</reference>
<feature type="transmembrane region" description="Helical" evidence="6">
    <location>
        <begin position="376"/>
        <end position="397"/>
    </location>
</feature>
<evidence type="ECO:0000256" key="6">
    <source>
        <dbReference type="SAM" id="Phobius"/>
    </source>
</evidence>
<feature type="transmembrane region" description="Helical" evidence="6">
    <location>
        <begin position="319"/>
        <end position="339"/>
    </location>
</feature>
<feature type="transmembrane region" description="Helical" evidence="6">
    <location>
        <begin position="106"/>
        <end position="127"/>
    </location>
</feature>
<comment type="caution">
    <text evidence="7">The sequence shown here is derived from an EMBL/GenBank/DDBJ whole genome shotgun (WGS) entry which is preliminary data.</text>
</comment>
<dbReference type="RefSeq" id="WP_101236777.1">
    <property type="nucleotide sequence ID" value="NZ_PISJ01000014.1"/>
</dbReference>
<keyword evidence="5 6" id="KW-0472">Membrane</keyword>
<evidence type="ECO:0000256" key="2">
    <source>
        <dbReference type="ARBA" id="ARBA00022475"/>
    </source>
</evidence>
<feature type="transmembrane region" description="Helical" evidence="6">
    <location>
        <begin position="277"/>
        <end position="299"/>
    </location>
</feature>
<gene>
    <name evidence="7" type="ORF">CW311_12795</name>
</gene>
<evidence type="ECO:0008006" key="9">
    <source>
        <dbReference type="Google" id="ProtNLM"/>
    </source>
</evidence>
<evidence type="ECO:0000313" key="8">
    <source>
        <dbReference type="Proteomes" id="UP000233553"/>
    </source>
</evidence>
<proteinExistence type="predicted"/>
<protein>
    <recommendedName>
        <fullName evidence="9">Wzx</fullName>
    </recommendedName>
</protein>
<feature type="transmembrane region" description="Helical" evidence="6">
    <location>
        <begin position="208"/>
        <end position="232"/>
    </location>
</feature>
<feature type="transmembrane region" description="Helical" evidence="6">
    <location>
        <begin position="139"/>
        <end position="164"/>
    </location>
</feature>
<organism evidence="7 8">
    <name type="scientific">Acinetobacter proteolyticus</name>
    <dbReference type="NCBI Taxonomy" id="1776741"/>
    <lineage>
        <taxon>Bacteria</taxon>
        <taxon>Pseudomonadati</taxon>
        <taxon>Pseudomonadota</taxon>
        <taxon>Gammaproteobacteria</taxon>
        <taxon>Moraxellales</taxon>
        <taxon>Moraxellaceae</taxon>
        <taxon>Acinetobacter</taxon>
    </lineage>
</organism>
<evidence type="ECO:0000256" key="1">
    <source>
        <dbReference type="ARBA" id="ARBA00004651"/>
    </source>
</evidence>
<dbReference type="PANTHER" id="PTHR30250">
    <property type="entry name" value="PST FAMILY PREDICTED COLANIC ACID TRANSPORTER"/>
    <property type="match status" value="1"/>
</dbReference>
<comment type="subcellular location">
    <subcellularLocation>
        <location evidence="1">Cell membrane</location>
        <topology evidence="1">Multi-pass membrane protein</topology>
    </subcellularLocation>
</comment>
<dbReference type="InterPro" id="IPR050833">
    <property type="entry name" value="Poly_Biosynth_Transport"/>
</dbReference>
<feature type="transmembrane region" description="Helical" evidence="6">
    <location>
        <begin position="346"/>
        <end position="370"/>
    </location>
</feature>
<dbReference type="AlphaFoldDB" id="A0A2N0WDZ5"/>
<keyword evidence="2" id="KW-1003">Cell membrane</keyword>
<evidence type="ECO:0000313" key="7">
    <source>
        <dbReference type="EMBL" id="PKF32912.1"/>
    </source>
</evidence>
<evidence type="ECO:0000256" key="3">
    <source>
        <dbReference type="ARBA" id="ARBA00022692"/>
    </source>
</evidence>
<keyword evidence="3 6" id="KW-0812">Transmembrane</keyword>
<accession>A0A2N0WDZ5</accession>
<name>A0A2N0WDZ5_9GAMM</name>
<dbReference type="GO" id="GO:0005886">
    <property type="term" value="C:plasma membrane"/>
    <property type="evidence" value="ECO:0007669"/>
    <property type="project" value="UniProtKB-SubCell"/>
</dbReference>
<feature type="transmembrane region" description="Helical" evidence="6">
    <location>
        <begin position="5"/>
        <end position="25"/>
    </location>
</feature>
<keyword evidence="4 6" id="KW-1133">Transmembrane helix</keyword>
<dbReference type="PANTHER" id="PTHR30250:SF11">
    <property type="entry name" value="O-ANTIGEN TRANSPORTER-RELATED"/>
    <property type="match status" value="1"/>
</dbReference>
<evidence type="ECO:0000256" key="4">
    <source>
        <dbReference type="ARBA" id="ARBA00022989"/>
    </source>
</evidence>
<sequence length="406" mass="46440">MIYSVLFSVFSRLGLLVLTFISVKYLSTMEYGEFSYFLNILNTFILIATAGCGVSTNIAFSKNYTSNKSYCYDVLGFNVIIVLILSFFLWLFFLLFYFFVESSHSIVLIGFFSFLIFIFSNINLLIESVYMGVGDFKQLALNSIFILAVTVFVSYFMVINYYFLGALISYFGYKFISLFVNMVKIRVDYKKIKYNLKSTVGVENFKEVGLPSLMSSLMVAPVISLSITIALLFTNYKEMAYFNWVYQIYLVAIFIPSTLGGFFLHKLSNSVGAINNMIKNLILLNLLFSIGVVLILFFLKNYILAYAGGDFIIKASNVYNFMLLAVIFYSLNSVFSSVWPSLKKAWIGFFLNFIWALSILMLTFFGSNFWGIDALAIAFLGSYLILFIFQFILYYYLKESLNKGLA</sequence>
<dbReference type="Proteomes" id="UP000233553">
    <property type="component" value="Unassembled WGS sequence"/>
</dbReference>
<feature type="transmembrane region" description="Helical" evidence="6">
    <location>
        <begin position="37"/>
        <end position="60"/>
    </location>
</feature>
<feature type="transmembrane region" description="Helical" evidence="6">
    <location>
        <begin position="244"/>
        <end position="265"/>
    </location>
</feature>
<evidence type="ECO:0000256" key="5">
    <source>
        <dbReference type="ARBA" id="ARBA00023136"/>
    </source>
</evidence>
<dbReference type="EMBL" id="PISJ01000014">
    <property type="protein sequence ID" value="PKF32912.1"/>
    <property type="molecule type" value="Genomic_DNA"/>
</dbReference>
<feature type="transmembrane region" description="Helical" evidence="6">
    <location>
        <begin position="72"/>
        <end position="100"/>
    </location>
</feature>